<dbReference type="EMBL" id="SJSN01000014">
    <property type="protein sequence ID" value="TCD04634.1"/>
    <property type="molecule type" value="Genomic_DNA"/>
</dbReference>
<keyword evidence="2" id="KW-0547">Nucleotide-binding</keyword>
<dbReference type="AlphaFoldDB" id="A0A4V6N648"/>
<comment type="caution">
    <text evidence="2">The sequence shown here is derived from an EMBL/GenBank/DDBJ whole genome shotgun (WGS) entry which is preliminary data.</text>
</comment>
<dbReference type="Pfam" id="PF13635">
    <property type="entry name" value="DUF4143"/>
    <property type="match status" value="1"/>
</dbReference>
<dbReference type="OrthoDB" id="9778168at2"/>
<evidence type="ECO:0000259" key="1">
    <source>
        <dbReference type="SMART" id="SM00382"/>
    </source>
</evidence>
<evidence type="ECO:0000313" key="3">
    <source>
        <dbReference type="Proteomes" id="UP000291485"/>
    </source>
</evidence>
<dbReference type="InterPro" id="IPR025420">
    <property type="entry name" value="DUF4143"/>
</dbReference>
<dbReference type="Proteomes" id="UP000291485">
    <property type="component" value="Unassembled WGS sequence"/>
</dbReference>
<dbReference type="InterPro" id="IPR027417">
    <property type="entry name" value="P-loop_NTPase"/>
</dbReference>
<reference evidence="2 3" key="1">
    <citation type="submission" date="2019-02" db="EMBL/GenBank/DDBJ databases">
        <title>Pedobacter sp. RP-3-11 sp. nov., isolated from Arctic soil.</title>
        <authorList>
            <person name="Dahal R.H."/>
        </authorList>
    </citation>
    <scope>NUCLEOTIDE SEQUENCE [LARGE SCALE GENOMIC DNA]</scope>
    <source>
        <strain evidence="2 3">RP-3-11</strain>
    </source>
</reference>
<gene>
    <name evidence="2" type="ORF">EZ449_16935</name>
</gene>
<protein>
    <submittedName>
        <fullName evidence="2">ATP-binding protein</fullName>
    </submittedName>
</protein>
<name>A0A4V6N648_9SPHI</name>
<keyword evidence="3" id="KW-1185">Reference proteome</keyword>
<dbReference type="PANTHER" id="PTHR43566">
    <property type="entry name" value="CONSERVED PROTEIN"/>
    <property type="match status" value="1"/>
</dbReference>
<dbReference type="PANTHER" id="PTHR43566:SF2">
    <property type="entry name" value="DUF4143 DOMAIN-CONTAINING PROTEIN"/>
    <property type="match status" value="1"/>
</dbReference>
<organism evidence="2 3">
    <name type="scientific">Pedobacter frigidisoli</name>
    <dbReference type="NCBI Taxonomy" id="2530455"/>
    <lineage>
        <taxon>Bacteria</taxon>
        <taxon>Pseudomonadati</taxon>
        <taxon>Bacteroidota</taxon>
        <taxon>Sphingobacteriia</taxon>
        <taxon>Sphingobacteriales</taxon>
        <taxon>Sphingobacteriaceae</taxon>
        <taxon>Pedobacter</taxon>
    </lineage>
</organism>
<dbReference type="InterPro" id="IPR003593">
    <property type="entry name" value="AAA+_ATPase"/>
</dbReference>
<dbReference type="RefSeq" id="WP_131561032.1">
    <property type="nucleotide sequence ID" value="NZ_SJSN01000014.1"/>
</dbReference>
<dbReference type="InterPro" id="IPR041682">
    <property type="entry name" value="AAA_14"/>
</dbReference>
<dbReference type="SMART" id="SM00382">
    <property type="entry name" value="AAA"/>
    <property type="match status" value="1"/>
</dbReference>
<keyword evidence="2" id="KW-0067">ATP-binding</keyword>
<proteinExistence type="predicted"/>
<evidence type="ECO:0000313" key="2">
    <source>
        <dbReference type="EMBL" id="TCD04634.1"/>
    </source>
</evidence>
<dbReference type="GO" id="GO:0005524">
    <property type="term" value="F:ATP binding"/>
    <property type="evidence" value="ECO:0007669"/>
    <property type="project" value="UniProtKB-KW"/>
</dbReference>
<accession>A0A4V6N648</accession>
<dbReference type="Pfam" id="PF13173">
    <property type="entry name" value="AAA_14"/>
    <property type="match status" value="1"/>
</dbReference>
<sequence>MLKRKLEDIVRLDLLRSPVVALMGPRQVGKSTLALDIMAEIPAVYIDLENRLDLEKVKDIVAFHNNNSDKLIILDEMQRLPEIFTEIRGIVDTERRKGNKVGQFLFLGSASLELLKQSSESLAGRISYLELFPIDVLEYADADLDKMNALWLKGGFPESLLAKSDKNSLSWRRDFIKTYLERDIPQLGPRIPSETLERFWTMLAHNQGTVLNAAHLARNLDVSGVTIARYLDLMVDLLLVKRLKPWTLNAGKRLVRSPKIYVRDSGLTHALLNINSYNELLGHPVVGGSWEGFVIENIMSVIPFGAQTFYYGTPGGAEIDLIIEFNGQEKWAIEIKRSSTPSLKKGFYIACEDVQPTKRYVIYAGKDTFTMQGGVIASSLYSLMQEIVNYQS</sequence>
<feature type="domain" description="AAA+ ATPase" evidence="1">
    <location>
        <begin position="16"/>
        <end position="241"/>
    </location>
</feature>
<dbReference type="Gene3D" id="3.40.50.300">
    <property type="entry name" value="P-loop containing nucleotide triphosphate hydrolases"/>
    <property type="match status" value="1"/>
</dbReference>
<dbReference type="SUPFAM" id="SSF52540">
    <property type="entry name" value="P-loop containing nucleoside triphosphate hydrolases"/>
    <property type="match status" value="1"/>
</dbReference>